<name>A0A822YXD4_NELNU</name>
<sequence length="139" mass="15543">MKVNNGRSLLSKVTNKTHVVRLGFVTIKSTTKKTQWVAKAESSATVVKKTSCFGKDLNEVVSKNLEKVSLEKNNMPLTKIEGEHDADFMGEEGGNKFDEVEGEEDDITNKWEKQTDLEDKDIVTITTMPRALLVDIRGN</sequence>
<proteinExistence type="predicted"/>
<accession>A0A822YXD4</accession>
<dbReference type="Proteomes" id="UP000607653">
    <property type="component" value="Unassembled WGS sequence"/>
</dbReference>
<keyword evidence="3" id="KW-1185">Reference proteome</keyword>
<evidence type="ECO:0000256" key="1">
    <source>
        <dbReference type="SAM" id="MobiDB-lite"/>
    </source>
</evidence>
<gene>
    <name evidence="2" type="ORF">HUJ06_012749</name>
</gene>
<feature type="compositionally biased region" description="Basic and acidic residues" evidence="1">
    <location>
        <begin position="81"/>
        <end position="99"/>
    </location>
</feature>
<reference evidence="2 3" key="1">
    <citation type="journal article" date="2020" name="Mol. Biol. Evol.">
        <title>Distinct Expression and Methylation Patterns for Genes with Different Fates following a Single Whole-Genome Duplication in Flowering Plants.</title>
        <authorList>
            <person name="Shi T."/>
            <person name="Rahmani R.S."/>
            <person name="Gugger P.F."/>
            <person name="Wang M."/>
            <person name="Li H."/>
            <person name="Zhang Y."/>
            <person name="Li Z."/>
            <person name="Wang Q."/>
            <person name="Van de Peer Y."/>
            <person name="Marchal K."/>
            <person name="Chen J."/>
        </authorList>
    </citation>
    <scope>NUCLEOTIDE SEQUENCE [LARGE SCALE GENOMIC DNA]</scope>
    <source>
        <tissue evidence="2">Leaf</tissue>
    </source>
</reference>
<feature type="region of interest" description="Disordered" evidence="1">
    <location>
        <begin position="81"/>
        <end position="105"/>
    </location>
</feature>
<dbReference type="EMBL" id="DUZY01000003">
    <property type="protein sequence ID" value="DAD33898.1"/>
    <property type="molecule type" value="Genomic_DNA"/>
</dbReference>
<protein>
    <submittedName>
        <fullName evidence="2">Uncharacterized protein</fullName>
    </submittedName>
</protein>
<dbReference type="AlphaFoldDB" id="A0A822YXD4"/>
<organism evidence="2 3">
    <name type="scientific">Nelumbo nucifera</name>
    <name type="common">Sacred lotus</name>
    <dbReference type="NCBI Taxonomy" id="4432"/>
    <lineage>
        <taxon>Eukaryota</taxon>
        <taxon>Viridiplantae</taxon>
        <taxon>Streptophyta</taxon>
        <taxon>Embryophyta</taxon>
        <taxon>Tracheophyta</taxon>
        <taxon>Spermatophyta</taxon>
        <taxon>Magnoliopsida</taxon>
        <taxon>Proteales</taxon>
        <taxon>Nelumbonaceae</taxon>
        <taxon>Nelumbo</taxon>
    </lineage>
</organism>
<evidence type="ECO:0000313" key="3">
    <source>
        <dbReference type="Proteomes" id="UP000607653"/>
    </source>
</evidence>
<evidence type="ECO:0000313" key="2">
    <source>
        <dbReference type="EMBL" id="DAD33898.1"/>
    </source>
</evidence>
<comment type="caution">
    <text evidence="2">The sequence shown here is derived from an EMBL/GenBank/DDBJ whole genome shotgun (WGS) entry which is preliminary data.</text>
</comment>